<dbReference type="AlphaFoldDB" id="A0A6J4N9I4"/>
<dbReference type="EMBL" id="CADCUR010000017">
    <property type="protein sequence ID" value="CAA9378986.1"/>
    <property type="molecule type" value="Genomic_DNA"/>
</dbReference>
<feature type="non-terminal residue" evidence="2">
    <location>
        <position position="48"/>
    </location>
</feature>
<name>A0A6J4N9I4_9BACT</name>
<reference evidence="2" key="1">
    <citation type="submission" date="2020-02" db="EMBL/GenBank/DDBJ databases">
        <authorList>
            <person name="Meier V. D."/>
        </authorList>
    </citation>
    <scope>NUCLEOTIDE SEQUENCE</scope>
    <source>
        <strain evidence="2">AVDCRST_MAG74</strain>
    </source>
</reference>
<sequence length="48" mass="5465">AAQRAAQISDADQIRHQANQTHRTHRFYRRTTGGFLGGTRIRLVCQSL</sequence>
<evidence type="ECO:0000313" key="2">
    <source>
        <dbReference type="EMBL" id="CAA9378986.1"/>
    </source>
</evidence>
<gene>
    <name evidence="2" type="ORF">AVDCRST_MAG74-217</name>
</gene>
<protein>
    <submittedName>
        <fullName evidence="2">Uncharacterized protein</fullName>
    </submittedName>
</protein>
<proteinExistence type="predicted"/>
<feature type="region of interest" description="Disordered" evidence="1">
    <location>
        <begin position="1"/>
        <end position="24"/>
    </location>
</feature>
<accession>A0A6J4N9I4</accession>
<evidence type="ECO:0000256" key="1">
    <source>
        <dbReference type="SAM" id="MobiDB-lite"/>
    </source>
</evidence>
<feature type="non-terminal residue" evidence="2">
    <location>
        <position position="1"/>
    </location>
</feature>
<organism evidence="2">
    <name type="scientific">uncultured Pyrinomonadaceae bacterium</name>
    <dbReference type="NCBI Taxonomy" id="2283094"/>
    <lineage>
        <taxon>Bacteria</taxon>
        <taxon>Pseudomonadati</taxon>
        <taxon>Acidobacteriota</taxon>
        <taxon>Blastocatellia</taxon>
        <taxon>Blastocatellales</taxon>
        <taxon>Pyrinomonadaceae</taxon>
        <taxon>environmental samples</taxon>
    </lineage>
</organism>